<dbReference type="EMBL" id="MK524501">
    <property type="protein sequence ID" value="QBP33312.1"/>
    <property type="molecule type" value="Genomic_DNA"/>
</dbReference>
<gene>
    <name evidence="1" type="primary">97</name>
    <name evidence="1" type="ORF">SEA_BRUTONGASTER_97</name>
</gene>
<name>A0A482JKP3_9CAUD</name>
<evidence type="ECO:0000313" key="2">
    <source>
        <dbReference type="Proteomes" id="UP000295568"/>
    </source>
</evidence>
<proteinExistence type="predicted"/>
<dbReference type="KEGG" id="vg:55012053"/>
<dbReference type="RefSeq" id="YP_009820611.1">
    <property type="nucleotide sequence ID" value="NC_048169.1"/>
</dbReference>
<dbReference type="Proteomes" id="UP000295568">
    <property type="component" value="Segment"/>
</dbReference>
<evidence type="ECO:0000313" key="1">
    <source>
        <dbReference type="EMBL" id="QBP33312.1"/>
    </source>
</evidence>
<organism evidence="1 2">
    <name type="scientific">Gordonia phage BrutonGaster</name>
    <dbReference type="NCBI Taxonomy" id="2530116"/>
    <lineage>
        <taxon>Viruses</taxon>
        <taxon>Duplodnaviria</taxon>
        <taxon>Heunggongvirae</taxon>
        <taxon>Uroviricota</taxon>
        <taxon>Caudoviricetes</taxon>
        <taxon>Oneupvirus</taxon>
        <taxon>Oneupvirus brutongaster</taxon>
    </lineage>
</organism>
<sequence>MLSQPNTPKREAKCVYFEDPSDLTQPCCIVGHAARNLELTNLLVTDGDPDGPNADDWSAWNRREFVELPLSKDLTRDEKMWINTVQKYQDRKHPWWAAVEAADDLVGEM</sequence>
<protein>
    <submittedName>
        <fullName evidence="1">Uncharacterized protein</fullName>
    </submittedName>
</protein>
<dbReference type="GeneID" id="55012053"/>
<accession>A0A482JKP3</accession>
<keyword evidence="2" id="KW-1185">Reference proteome</keyword>
<reference evidence="1 2" key="1">
    <citation type="submission" date="2019-02" db="EMBL/GenBank/DDBJ databases">
        <authorList>
            <person name="Rowley M."/>
            <person name="Stucki C."/>
            <person name="Ghiringhelli B."/>
            <person name="Naegele L."/>
            <person name="Emmons C.B."/>
            <person name="Slowan-Pomeroy T."/>
            <person name="Briggs L.A."/>
            <person name="Garlena R.A."/>
            <person name="Russell D.A."/>
            <person name="Pope W.H."/>
            <person name="Molloy S.D."/>
            <person name="Jacobs-Sera D."/>
            <person name="Hatfull G.F."/>
        </authorList>
    </citation>
    <scope>NUCLEOTIDE SEQUENCE [LARGE SCALE GENOMIC DNA]</scope>
</reference>